<dbReference type="SMART" id="SM00827">
    <property type="entry name" value="PKS_AT"/>
    <property type="match status" value="1"/>
</dbReference>
<feature type="active site" description="Proton donor; for dehydratase activity" evidence="7">
    <location>
        <position position="984"/>
    </location>
</feature>
<dbReference type="Pfam" id="PF08240">
    <property type="entry name" value="ADH_N"/>
    <property type="match status" value="1"/>
</dbReference>
<dbReference type="GO" id="GO:1901336">
    <property type="term" value="P:lactone biosynthetic process"/>
    <property type="evidence" value="ECO:0007669"/>
    <property type="project" value="UniProtKB-ARBA"/>
</dbReference>
<name>A0A6A6CD56_ZASCE</name>
<dbReference type="GO" id="GO:0031177">
    <property type="term" value="F:phosphopantetheine binding"/>
    <property type="evidence" value="ECO:0007669"/>
    <property type="project" value="InterPro"/>
</dbReference>
<dbReference type="PROSITE" id="PS50075">
    <property type="entry name" value="CARRIER"/>
    <property type="match status" value="1"/>
</dbReference>
<dbReference type="SMART" id="SM00822">
    <property type="entry name" value="PKS_KR"/>
    <property type="match status" value="1"/>
</dbReference>
<dbReference type="PANTHER" id="PTHR43775:SF28">
    <property type="entry name" value="SYNTHASE, PUTATIVE-RELATED"/>
    <property type="match status" value="1"/>
</dbReference>
<dbReference type="InterPro" id="IPR050091">
    <property type="entry name" value="PKS_NRPS_Biosynth_Enz"/>
</dbReference>
<evidence type="ECO:0000256" key="4">
    <source>
        <dbReference type="ARBA" id="ARBA00022857"/>
    </source>
</evidence>
<dbReference type="InterPro" id="IPR014031">
    <property type="entry name" value="Ketoacyl_synth_C"/>
</dbReference>
<feature type="region of interest" description="N-terminal hotdog fold" evidence="7">
    <location>
        <begin position="767"/>
        <end position="911"/>
    </location>
</feature>
<feature type="active site" description="Proton acceptor; for dehydratase activity" evidence="7">
    <location>
        <position position="812"/>
    </location>
</feature>
<dbReference type="Pfam" id="PF02801">
    <property type="entry name" value="Ketoacyl-synt_C"/>
    <property type="match status" value="1"/>
</dbReference>
<dbReference type="CDD" id="cd00833">
    <property type="entry name" value="PKS"/>
    <property type="match status" value="1"/>
</dbReference>
<dbReference type="GO" id="GO:0006633">
    <property type="term" value="P:fatty acid biosynthetic process"/>
    <property type="evidence" value="ECO:0007669"/>
    <property type="project" value="TreeGrafter"/>
</dbReference>
<dbReference type="RefSeq" id="XP_033665029.1">
    <property type="nucleotide sequence ID" value="XM_033817668.1"/>
</dbReference>
<feature type="domain" description="PKS/mFAS DH" evidence="10">
    <location>
        <begin position="767"/>
        <end position="1069"/>
    </location>
</feature>
<keyword evidence="5" id="KW-0511">Multifunctional enzyme</keyword>
<keyword evidence="2" id="KW-0597">Phosphoprotein</keyword>
<sequence>MTPSPLPANGPNANTADHDPPEPVAICGLACRLPAGISHPRHLWEFLLAGGDARSEVPASRYNVEAFYDPSGKPGTTKTRHGYFLDDELTNVDTSMVSMSRKELEKLDSQQRLMLNVARECFEDGGEVGWEGKKIGCYIGSLGEDWLEMLVQDTQSFGHYRVTGQADFSLSNRISYEMNLHGPRGDCESAIIGGTNLILRPHCTAQMSEQGVLSPDGSCKTFSSETNGYGRGEAIVGVFIKPLEQALRDGNSIRADAQEEVIRQAYQQAGLDMVDTGYFECHGTGTPLGDPIEAKAVANCFSKAGIIIGSTKSNFGHTEGASGLLSLLKAVLMLENKAIPPSIKFSPKNPRIPWDSGKLALAERPLSWPNDRVQRISVNSFGLGGSNAHTIIDSASNFRPITEKSSKKDETCQLLPYSAASQRSLNALISTYASFLEESSFNIADIAYTLARGREHLKHRSFAVVRGHSVITSPPATAPSHRTPKVVLVFTGQGAQWPGMAVELLMSNPTFQSAIRSLDEYLNASLGDDAPEWTIDEELRRPSETSRLGLAEFSQPLCTAVQIALIDTLRSVGIKADAIVGHSSGEIVGAYAAGALTAGEALVAALYRGVAAKKQTRPGAMAAIGMGVADAEKFLLPGACIACDNSPRSVTVSGDATSVEEVLSSIHKANPDTFARKLAVDKAYHSHHMAEIGDAYNALIQERIVAKPLEKPFFSSVEGKLLDASAKLDSQYWQKNAESPVLFNGAVTSLLRYFSDDEIILLEIGAHSALAGPLKQIMTDTSNKATYIPTLIRNQDAFESLLCSIGKLYASHVSTDIAALFPTGICLSNLPRYPHLPSDNSYWFESRLSREYRHRKFPHHDLLGTRILESTDIEPAWRNLFSWFEFSIVANSGSQWTKHCSGQVKAEGGPLANGISPESFPRVVKRERWFDAVRCQGLDLGHDFLHMDDITASTTTHEARCILSSRSYPLDTLSRYHIHPAVIDGILQLSSVAAANGLIRRHRNFLPVSCDQLLVTRTVKDFIASVGVSRMGRESTSSRFSNGKGILNGKVVLEFDGLEMRAAQVTGENEDKSDPHAASRLVWAADIDFVDVRSLFSPLPHIETYAKELDDLGRLSIQKIRKSLSHLTPKTLHHQQYADWIRSQPSSSESSEHDDEKIQRLTASLVNSEVGPVVQVLQAFMANIDTIVNGTPWESFLPSNIVASLCNTLSGVDSSAFFKTLGHSKPNLRTLEIGGWSRSPSNVIVDALQSNGRRFWSQYTFASTALLPAEKRLGHCEGVEFVTLDISKDLGEQGLEERQYDIVVVHGALQRLPIVEGSLRNIRQLLRPDGRLLLVGLGPAPDWTKLVLGTQTAWKNEELDQRALEGRKITDYWQQNLEIAGFGSLEAMTHDSRVGFESNGILLARPTNSLTNGVYKAFGLLVRDKLKSCHPIEERLQRHGYQVTKLTLKDNPPPNTDIISTLDLDSPFFENIADNDYEDFKTFLANLRNSGILWITKPWHTRVEDSRYAQVIGLARVIRTELLIDFATCEADDFDASLSLVCDVFDKFSNRDANDTLSPDFEFAIDEGIIKISRHLPFTLADNLLQSHDSERMKIVFENPGRWSSLQWERQAEPEPAALGNRAVEIEMHVVGLNFKDVLVGMNLIDHVGRYNGLEGAGVVRGVGSDVKAFKPGDRVVAMDHQMLSALVVTHENMCAKIPDSLEFLDAATMFTVFATVQQSLIKIGRLQRGESLLIHSACGGVGLAAVQIAQMIGAEIYATVGSNAKAQYLVDTFGIPRNRIFYSRDNSFVKDVYRETGGKGIDQVLNSLSGDLLHETWKCVAPHGKVIEIGKRGLLGHGKLDMEPFVANRSYCCVDIDAFYDHNSLRFKELMTETLEYLEKGSVKPIPIAKEFDASSIPNAFEHLLPGHHIGRVGIRICDVNGRLTMKTEACRSSAWNLELNSSGSYLLVGGLGGLGRAISIWMVEHGARNLTFFGRSAGKGEDDEAFIKELESMGVTVSTVRGSVTKLEDVARAFATAQPPLKGVLQLSTAQADDNFYAITKEQWDYSVGPKVTGTWNLHHATANLSLDFFVLASSLSAAVGMPGQANYASGNSFLDAFVQYRNNLGLPCSAINIGAVAGIVLLADKAALQRSAVLVGNKTVDEKELLDAMALAMTASIPRKPPSGSSDGQCSFTDPNVFVLGMASREPLESPSNRTVWKKDCRMAIYHNGDSNSEQATSSTDPLKVYLAQAQADPSILRTPEAGTFFAREIGSRLFDLLIKDGSELDIRVPLEDLGLDSLVAIELRAWCRQAFAVDVSVLEMLGVENLEMLGVLVAKKLVQATASRGEKE</sequence>
<dbReference type="SUPFAM" id="SSF53335">
    <property type="entry name" value="S-adenosyl-L-methionine-dependent methyltransferases"/>
    <property type="match status" value="1"/>
</dbReference>
<dbReference type="OrthoDB" id="329835at2759"/>
<evidence type="ECO:0000313" key="11">
    <source>
        <dbReference type="EMBL" id="KAF2164140.1"/>
    </source>
</evidence>
<dbReference type="PROSITE" id="PS52019">
    <property type="entry name" value="PKS_MFAS_DH"/>
    <property type="match status" value="1"/>
</dbReference>
<dbReference type="Gene3D" id="3.90.180.10">
    <property type="entry name" value="Medium-chain alcohol dehydrogenases, catalytic domain"/>
    <property type="match status" value="1"/>
</dbReference>
<dbReference type="Proteomes" id="UP000799537">
    <property type="component" value="Unassembled WGS sequence"/>
</dbReference>
<dbReference type="SUPFAM" id="SSF55048">
    <property type="entry name" value="Probable ACP-binding domain of malonyl-CoA ACP transacylase"/>
    <property type="match status" value="1"/>
</dbReference>
<dbReference type="GeneID" id="54570940"/>
<dbReference type="InterPro" id="IPR042104">
    <property type="entry name" value="PKS_dehydratase_sf"/>
</dbReference>
<evidence type="ECO:0000259" key="9">
    <source>
        <dbReference type="PROSITE" id="PS52004"/>
    </source>
</evidence>
<feature type="domain" description="Ketosynthase family 3 (KS3)" evidence="9">
    <location>
        <begin position="21"/>
        <end position="394"/>
    </location>
</feature>
<dbReference type="SUPFAM" id="SSF53901">
    <property type="entry name" value="Thiolase-like"/>
    <property type="match status" value="1"/>
</dbReference>
<dbReference type="GO" id="GO:0044550">
    <property type="term" value="P:secondary metabolite biosynthetic process"/>
    <property type="evidence" value="ECO:0007669"/>
    <property type="project" value="TreeGrafter"/>
</dbReference>
<dbReference type="Pfam" id="PF00550">
    <property type="entry name" value="PP-binding"/>
    <property type="match status" value="1"/>
</dbReference>
<keyword evidence="1" id="KW-0596">Phosphopantetheine</keyword>
<dbReference type="InterPro" id="IPR020843">
    <property type="entry name" value="ER"/>
</dbReference>
<dbReference type="InterPro" id="IPR011032">
    <property type="entry name" value="GroES-like_sf"/>
</dbReference>
<dbReference type="Pfam" id="PF16197">
    <property type="entry name" value="KAsynt_C_assoc"/>
    <property type="match status" value="1"/>
</dbReference>
<dbReference type="InterPro" id="IPR036736">
    <property type="entry name" value="ACP-like_sf"/>
</dbReference>
<feature type="domain" description="Carrier" evidence="8">
    <location>
        <begin position="2244"/>
        <end position="2321"/>
    </location>
</feature>
<dbReference type="InterPro" id="IPR049551">
    <property type="entry name" value="PKS_DH_C"/>
</dbReference>
<reference evidence="11" key="1">
    <citation type="journal article" date="2020" name="Stud. Mycol.">
        <title>101 Dothideomycetes genomes: a test case for predicting lifestyles and emergence of pathogens.</title>
        <authorList>
            <person name="Haridas S."/>
            <person name="Albert R."/>
            <person name="Binder M."/>
            <person name="Bloem J."/>
            <person name="Labutti K."/>
            <person name="Salamov A."/>
            <person name="Andreopoulos B."/>
            <person name="Baker S."/>
            <person name="Barry K."/>
            <person name="Bills G."/>
            <person name="Bluhm B."/>
            <person name="Cannon C."/>
            <person name="Castanera R."/>
            <person name="Culley D."/>
            <person name="Daum C."/>
            <person name="Ezra D."/>
            <person name="Gonzalez J."/>
            <person name="Henrissat B."/>
            <person name="Kuo A."/>
            <person name="Liang C."/>
            <person name="Lipzen A."/>
            <person name="Lutzoni F."/>
            <person name="Magnuson J."/>
            <person name="Mondo S."/>
            <person name="Nolan M."/>
            <person name="Ohm R."/>
            <person name="Pangilinan J."/>
            <person name="Park H.-J."/>
            <person name="Ramirez L."/>
            <person name="Alfaro M."/>
            <person name="Sun H."/>
            <person name="Tritt A."/>
            <person name="Yoshinaga Y."/>
            <person name="Zwiers L.-H."/>
            <person name="Turgeon B."/>
            <person name="Goodwin S."/>
            <person name="Spatafora J."/>
            <person name="Crous P."/>
            <person name="Grigoriev I."/>
        </authorList>
    </citation>
    <scope>NUCLEOTIDE SEQUENCE</scope>
    <source>
        <strain evidence="11">ATCC 36951</strain>
    </source>
</reference>
<dbReference type="InterPro" id="IPR016035">
    <property type="entry name" value="Acyl_Trfase/lysoPLipase"/>
</dbReference>
<dbReference type="Gene3D" id="3.30.70.3290">
    <property type="match status" value="1"/>
</dbReference>
<dbReference type="SMART" id="SM00829">
    <property type="entry name" value="PKS_ER"/>
    <property type="match status" value="1"/>
</dbReference>
<dbReference type="GO" id="GO:0004312">
    <property type="term" value="F:fatty acid synthase activity"/>
    <property type="evidence" value="ECO:0007669"/>
    <property type="project" value="TreeGrafter"/>
</dbReference>
<dbReference type="SMART" id="SM00825">
    <property type="entry name" value="PKS_KS"/>
    <property type="match status" value="1"/>
</dbReference>
<dbReference type="InterPro" id="IPR013154">
    <property type="entry name" value="ADH-like_N"/>
</dbReference>
<keyword evidence="4" id="KW-0521">NADP</keyword>
<dbReference type="EMBL" id="ML993605">
    <property type="protein sequence ID" value="KAF2164140.1"/>
    <property type="molecule type" value="Genomic_DNA"/>
</dbReference>
<dbReference type="CDD" id="cd02440">
    <property type="entry name" value="AdoMet_MTases"/>
    <property type="match status" value="1"/>
</dbReference>
<dbReference type="Gene3D" id="1.10.1200.10">
    <property type="entry name" value="ACP-like"/>
    <property type="match status" value="1"/>
</dbReference>
<protein>
    <submittedName>
        <fullName evidence="11">Uncharacterized protein</fullName>
    </submittedName>
</protein>
<dbReference type="SUPFAM" id="SSF47336">
    <property type="entry name" value="ACP-like"/>
    <property type="match status" value="1"/>
</dbReference>
<dbReference type="SUPFAM" id="SSF50129">
    <property type="entry name" value="GroES-like"/>
    <property type="match status" value="1"/>
</dbReference>
<evidence type="ECO:0000256" key="6">
    <source>
        <dbReference type="ARBA" id="ARBA00023315"/>
    </source>
</evidence>
<dbReference type="InterPro" id="IPR016036">
    <property type="entry name" value="Malonyl_transacylase_ACP-bd"/>
</dbReference>
<dbReference type="InterPro" id="IPR057326">
    <property type="entry name" value="KR_dom"/>
</dbReference>
<dbReference type="InterPro" id="IPR029063">
    <property type="entry name" value="SAM-dependent_MTases_sf"/>
</dbReference>
<dbReference type="InterPro" id="IPR014043">
    <property type="entry name" value="Acyl_transferase_dom"/>
</dbReference>
<dbReference type="InterPro" id="IPR032821">
    <property type="entry name" value="PKS_assoc"/>
</dbReference>
<dbReference type="SUPFAM" id="SSF51735">
    <property type="entry name" value="NAD(P)-binding Rossmann-fold domains"/>
    <property type="match status" value="2"/>
</dbReference>
<dbReference type="SMART" id="SM00823">
    <property type="entry name" value="PKS_PP"/>
    <property type="match status" value="1"/>
</dbReference>
<dbReference type="PROSITE" id="PS52004">
    <property type="entry name" value="KS3_2"/>
    <property type="match status" value="1"/>
</dbReference>
<gene>
    <name evidence="11" type="ORF">M409DRAFT_68050</name>
</gene>
<dbReference type="PANTHER" id="PTHR43775">
    <property type="entry name" value="FATTY ACID SYNTHASE"/>
    <property type="match status" value="1"/>
</dbReference>
<dbReference type="Gene3D" id="3.40.366.10">
    <property type="entry name" value="Malonyl-Coenzyme A Acyl Carrier Protein, domain 2"/>
    <property type="match status" value="1"/>
</dbReference>
<dbReference type="InterPro" id="IPR020806">
    <property type="entry name" value="PKS_PP-bd"/>
</dbReference>
<dbReference type="Pfam" id="PF00109">
    <property type="entry name" value="ketoacyl-synt"/>
    <property type="match status" value="2"/>
</dbReference>
<evidence type="ECO:0000259" key="10">
    <source>
        <dbReference type="PROSITE" id="PS52019"/>
    </source>
</evidence>
<keyword evidence="3" id="KW-0808">Transferase</keyword>
<dbReference type="SUPFAM" id="SSF52151">
    <property type="entry name" value="FabD/lysophospholipase-like"/>
    <property type="match status" value="1"/>
</dbReference>
<evidence type="ECO:0000256" key="2">
    <source>
        <dbReference type="ARBA" id="ARBA00022553"/>
    </source>
</evidence>
<dbReference type="Pfam" id="PF00107">
    <property type="entry name" value="ADH_zinc_N"/>
    <property type="match status" value="1"/>
</dbReference>
<proteinExistence type="predicted"/>
<dbReference type="FunFam" id="3.40.50.720:FF:000209">
    <property type="entry name" value="Polyketide synthase Pks12"/>
    <property type="match status" value="1"/>
</dbReference>
<dbReference type="CDD" id="cd05195">
    <property type="entry name" value="enoyl_red"/>
    <property type="match status" value="1"/>
</dbReference>
<dbReference type="Gene3D" id="3.40.50.720">
    <property type="entry name" value="NAD(P)-binding Rossmann-like Domain"/>
    <property type="match status" value="2"/>
</dbReference>
<dbReference type="InterPro" id="IPR016039">
    <property type="entry name" value="Thiolase-like"/>
</dbReference>
<evidence type="ECO:0000256" key="5">
    <source>
        <dbReference type="ARBA" id="ARBA00023268"/>
    </source>
</evidence>
<feature type="region of interest" description="C-terminal hotdog fold" evidence="7">
    <location>
        <begin position="921"/>
        <end position="1069"/>
    </location>
</feature>
<dbReference type="InterPro" id="IPR020841">
    <property type="entry name" value="PKS_Beta-ketoAc_synthase_dom"/>
</dbReference>
<dbReference type="Pfam" id="PF08659">
    <property type="entry name" value="KR"/>
    <property type="match status" value="1"/>
</dbReference>
<dbReference type="Gene3D" id="3.40.47.10">
    <property type="match status" value="2"/>
</dbReference>
<dbReference type="Gene3D" id="3.40.50.150">
    <property type="entry name" value="Vaccinia Virus protein VP39"/>
    <property type="match status" value="1"/>
</dbReference>
<evidence type="ECO:0000256" key="7">
    <source>
        <dbReference type="PROSITE-ProRule" id="PRU01363"/>
    </source>
</evidence>
<evidence type="ECO:0000256" key="3">
    <source>
        <dbReference type="ARBA" id="ARBA00022679"/>
    </source>
</evidence>
<accession>A0A6A6CD56</accession>
<dbReference type="Gene3D" id="3.10.129.110">
    <property type="entry name" value="Polyketide synthase dehydratase"/>
    <property type="match status" value="1"/>
</dbReference>
<organism evidence="11 12">
    <name type="scientific">Zasmidium cellare ATCC 36951</name>
    <dbReference type="NCBI Taxonomy" id="1080233"/>
    <lineage>
        <taxon>Eukaryota</taxon>
        <taxon>Fungi</taxon>
        <taxon>Dikarya</taxon>
        <taxon>Ascomycota</taxon>
        <taxon>Pezizomycotina</taxon>
        <taxon>Dothideomycetes</taxon>
        <taxon>Dothideomycetidae</taxon>
        <taxon>Mycosphaerellales</taxon>
        <taxon>Mycosphaerellaceae</taxon>
        <taxon>Zasmidium</taxon>
    </lineage>
</organism>
<dbReference type="Pfam" id="PF14765">
    <property type="entry name" value="PS-DH"/>
    <property type="match status" value="1"/>
</dbReference>
<dbReference type="InterPro" id="IPR049900">
    <property type="entry name" value="PKS_mFAS_DH"/>
</dbReference>
<dbReference type="InterPro" id="IPR014030">
    <property type="entry name" value="Ketoacyl_synth_N"/>
</dbReference>
<dbReference type="InterPro" id="IPR013968">
    <property type="entry name" value="PKS_KR"/>
</dbReference>
<dbReference type="GO" id="GO:0016491">
    <property type="term" value="F:oxidoreductase activity"/>
    <property type="evidence" value="ECO:0007669"/>
    <property type="project" value="InterPro"/>
</dbReference>
<evidence type="ECO:0000259" key="8">
    <source>
        <dbReference type="PROSITE" id="PS50075"/>
    </source>
</evidence>
<keyword evidence="6" id="KW-0012">Acyltransferase</keyword>
<keyword evidence="12" id="KW-1185">Reference proteome</keyword>
<dbReference type="InterPro" id="IPR009081">
    <property type="entry name" value="PP-bd_ACP"/>
</dbReference>
<dbReference type="Pfam" id="PF00698">
    <property type="entry name" value="Acyl_transf_1"/>
    <property type="match status" value="1"/>
</dbReference>
<evidence type="ECO:0000313" key="12">
    <source>
        <dbReference type="Proteomes" id="UP000799537"/>
    </source>
</evidence>
<dbReference type="InterPro" id="IPR036291">
    <property type="entry name" value="NAD(P)-bd_dom_sf"/>
</dbReference>
<evidence type="ECO:0000256" key="1">
    <source>
        <dbReference type="ARBA" id="ARBA00022450"/>
    </source>
</evidence>
<dbReference type="InterPro" id="IPR001227">
    <property type="entry name" value="Ac_transferase_dom_sf"/>
</dbReference>
<dbReference type="InterPro" id="IPR013149">
    <property type="entry name" value="ADH-like_C"/>
</dbReference>